<organism evidence="7 8">
    <name type="scientific">Chryseobacterium glaciei</name>
    <dbReference type="NCBI Taxonomy" id="1685010"/>
    <lineage>
        <taxon>Bacteria</taxon>
        <taxon>Pseudomonadati</taxon>
        <taxon>Bacteroidota</taxon>
        <taxon>Flavobacteriia</taxon>
        <taxon>Flavobacteriales</taxon>
        <taxon>Weeksellaceae</taxon>
        <taxon>Chryseobacterium group</taxon>
        <taxon>Chryseobacterium</taxon>
    </lineage>
</organism>
<evidence type="ECO:0000313" key="7">
    <source>
        <dbReference type="EMBL" id="ANF51916.1"/>
    </source>
</evidence>
<dbReference type="InterPro" id="IPR006119">
    <property type="entry name" value="Resolv_N"/>
</dbReference>
<dbReference type="STRING" id="1685010.A0O34_15975"/>
<feature type="active site" description="O-(5'-phospho-DNA)-serine intermediate" evidence="4 5">
    <location>
        <position position="9"/>
    </location>
</feature>
<name>A0A172XYE4_9FLAO</name>
<keyword evidence="2" id="KW-0238">DNA-binding</keyword>
<dbReference type="KEGG" id="chh:A0O34_15975"/>
<dbReference type="OrthoDB" id="9797501at2"/>
<dbReference type="EMBL" id="CP015199">
    <property type="protein sequence ID" value="ANF51916.1"/>
    <property type="molecule type" value="Genomic_DNA"/>
</dbReference>
<evidence type="ECO:0000256" key="3">
    <source>
        <dbReference type="ARBA" id="ARBA00023172"/>
    </source>
</evidence>
<dbReference type="Gene3D" id="3.40.50.1390">
    <property type="entry name" value="Resolvase, N-terminal catalytic domain"/>
    <property type="match status" value="1"/>
</dbReference>
<evidence type="ECO:0000256" key="5">
    <source>
        <dbReference type="PROSITE-ProRule" id="PRU10137"/>
    </source>
</evidence>
<dbReference type="CDD" id="cd03768">
    <property type="entry name" value="SR_ResInv"/>
    <property type="match status" value="1"/>
</dbReference>
<dbReference type="AlphaFoldDB" id="A0A172XYE4"/>
<evidence type="ECO:0000256" key="2">
    <source>
        <dbReference type="ARBA" id="ARBA00023125"/>
    </source>
</evidence>
<protein>
    <submittedName>
        <fullName evidence="7">Transposase</fullName>
    </submittedName>
</protein>
<dbReference type="RefSeq" id="WP_066756705.1">
    <property type="nucleotide sequence ID" value="NZ_CP015199.1"/>
</dbReference>
<dbReference type="InterPro" id="IPR006118">
    <property type="entry name" value="Recombinase_CS"/>
</dbReference>
<gene>
    <name evidence="7" type="ORF">A0O34_15975</name>
</gene>
<dbReference type="PROSITE" id="PS51736">
    <property type="entry name" value="RECOMBINASES_3"/>
    <property type="match status" value="1"/>
</dbReference>
<reference evidence="7 8" key="1">
    <citation type="submission" date="2016-04" db="EMBL/GenBank/DDBJ databases">
        <title>Complete Genome Sequence of Chryseobacterium sp. IHBB 10212.</title>
        <authorList>
            <person name="Pal M."/>
            <person name="Swarnkar M.K."/>
            <person name="Kaushal K."/>
            <person name="Chhibber S."/>
            <person name="Singh A.K."/>
            <person name="Gulati A."/>
        </authorList>
    </citation>
    <scope>NUCLEOTIDE SEQUENCE [LARGE SCALE GENOMIC DNA]</scope>
    <source>
        <strain evidence="7 8">IHBB 10212</strain>
    </source>
</reference>
<dbReference type="PANTHER" id="PTHR30461:SF2">
    <property type="entry name" value="SERINE RECOMBINASE PINE-RELATED"/>
    <property type="match status" value="1"/>
</dbReference>
<dbReference type="SUPFAM" id="SSF53041">
    <property type="entry name" value="Resolvase-like"/>
    <property type="match status" value="1"/>
</dbReference>
<dbReference type="InterPro" id="IPR050639">
    <property type="entry name" value="SSR_resolvase"/>
</dbReference>
<dbReference type="PANTHER" id="PTHR30461">
    <property type="entry name" value="DNA-INVERTASE FROM LAMBDOID PROPHAGE"/>
    <property type="match status" value="1"/>
</dbReference>
<accession>A0A172XYE4</accession>
<evidence type="ECO:0000256" key="4">
    <source>
        <dbReference type="PIRSR" id="PIRSR606118-50"/>
    </source>
</evidence>
<evidence type="ECO:0000259" key="6">
    <source>
        <dbReference type="PROSITE" id="PS51736"/>
    </source>
</evidence>
<keyword evidence="3" id="KW-0233">DNA recombination</keyword>
<evidence type="ECO:0000313" key="8">
    <source>
        <dbReference type="Proteomes" id="UP000077824"/>
    </source>
</evidence>
<evidence type="ECO:0000256" key="1">
    <source>
        <dbReference type="ARBA" id="ARBA00022908"/>
    </source>
</evidence>
<keyword evidence="1" id="KW-0229">DNA integration</keyword>
<sequence>MKARYIRVSTGAQNIARQEERQAVGERVFTDIVSGSTPFKDREHGKELIKAIEDGGINYVSVSSIDRLGRNLYDILTTLEFFKEKSVILKVDNLGIESLIKGKENQAFKLIISVMANIAEMERETILERQREGIALAKARGTYKGREKGSMESIEDFLFKYKEVIKSLKKGNSIRDTAKICSVSIGTVQKVKNAISSSV</sequence>
<dbReference type="PROSITE" id="PS00397">
    <property type="entry name" value="RECOMBINASES_1"/>
    <property type="match status" value="1"/>
</dbReference>
<dbReference type="Pfam" id="PF00239">
    <property type="entry name" value="Resolvase"/>
    <property type="match status" value="1"/>
</dbReference>
<dbReference type="InterPro" id="IPR036162">
    <property type="entry name" value="Resolvase-like_N_sf"/>
</dbReference>
<feature type="domain" description="Resolvase/invertase-type recombinase catalytic" evidence="6">
    <location>
        <begin position="1"/>
        <end position="141"/>
    </location>
</feature>
<dbReference type="SMART" id="SM00857">
    <property type="entry name" value="Resolvase"/>
    <property type="match status" value="1"/>
</dbReference>
<dbReference type="Proteomes" id="UP000077824">
    <property type="component" value="Chromosome"/>
</dbReference>
<proteinExistence type="predicted"/>
<dbReference type="GO" id="GO:0000150">
    <property type="term" value="F:DNA strand exchange activity"/>
    <property type="evidence" value="ECO:0007669"/>
    <property type="project" value="InterPro"/>
</dbReference>
<keyword evidence="8" id="KW-1185">Reference proteome</keyword>
<dbReference type="GO" id="GO:0015074">
    <property type="term" value="P:DNA integration"/>
    <property type="evidence" value="ECO:0007669"/>
    <property type="project" value="UniProtKB-KW"/>
</dbReference>
<dbReference type="GO" id="GO:0003677">
    <property type="term" value="F:DNA binding"/>
    <property type="evidence" value="ECO:0007669"/>
    <property type="project" value="UniProtKB-KW"/>
</dbReference>